<evidence type="ECO:0000256" key="1">
    <source>
        <dbReference type="ARBA" id="ARBA00004127"/>
    </source>
</evidence>
<protein>
    <recommendedName>
        <fullName evidence="10">Palmitoyltransferase</fullName>
        <ecNumber evidence="10">2.3.1.225</ecNumber>
    </recommendedName>
</protein>
<evidence type="ECO:0000256" key="9">
    <source>
        <dbReference type="ARBA" id="ARBA00023315"/>
    </source>
</evidence>
<dbReference type="PANTHER" id="PTHR22883:SF301">
    <property type="entry name" value="PALMITOYLTRANSFERASE ZDHHC12"/>
    <property type="match status" value="1"/>
</dbReference>
<keyword evidence="9 10" id="KW-0012">Acyltransferase</keyword>
<evidence type="ECO:0000313" key="13">
    <source>
        <dbReference type="Proteomes" id="UP001634394"/>
    </source>
</evidence>
<dbReference type="EC" id="2.3.1.225" evidence="10"/>
<feature type="transmembrane region" description="Helical" evidence="10">
    <location>
        <begin position="201"/>
        <end position="225"/>
    </location>
</feature>
<evidence type="ECO:0000256" key="3">
    <source>
        <dbReference type="ARBA" id="ARBA00022679"/>
    </source>
</evidence>
<keyword evidence="7" id="KW-0564">Palmitate</keyword>
<keyword evidence="8" id="KW-0449">Lipoprotein</keyword>
<dbReference type="GO" id="GO:0012505">
    <property type="term" value="C:endomembrane system"/>
    <property type="evidence" value="ECO:0007669"/>
    <property type="project" value="UniProtKB-SubCell"/>
</dbReference>
<evidence type="ECO:0000313" key="12">
    <source>
        <dbReference type="EMBL" id="KAL3871374.1"/>
    </source>
</evidence>
<feature type="domain" description="Palmitoyltransferase DHHC" evidence="11">
    <location>
        <begin position="120"/>
        <end position="241"/>
    </location>
</feature>
<reference evidence="12 13" key="1">
    <citation type="submission" date="2024-11" db="EMBL/GenBank/DDBJ databases">
        <title>Chromosome-level genome assembly of the freshwater bivalve Anodonta woodiana.</title>
        <authorList>
            <person name="Chen X."/>
        </authorList>
    </citation>
    <scope>NUCLEOTIDE SEQUENCE [LARGE SCALE GENOMIC DNA]</scope>
    <source>
        <strain evidence="12">MN2024</strain>
        <tissue evidence="12">Gills</tissue>
    </source>
</reference>
<evidence type="ECO:0000259" key="11">
    <source>
        <dbReference type="Pfam" id="PF01529"/>
    </source>
</evidence>
<dbReference type="PROSITE" id="PS50216">
    <property type="entry name" value="DHHC"/>
    <property type="match status" value="1"/>
</dbReference>
<keyword evidence="3 10" id="KW-0808">Transferase</keyword>
<evidence type="ECO:0000256" key="10">
    <source>
        <dbReference type="RuleBase" id="RU079119"/>
    </source>
</evidence>
<keyword evidence="4 10" id="KW-0812">Transmembrane</keyword>
<organism evidence="12 13">
    <name type="scientific">Sinanodonta woodiana</name>
    <name type="common">Chinese pond mussel</name>
    <name type="synonym">Anodonta woodiana</name>
    <dbReference type="NCBI Taxonomy" id="1069815"/>
    <lineage>
        <taxon>Eukaryota</taxon>
        <taxon>Metazoa</taxon>
        <taxon>Spiralia</taxon>
        <taxon>Lophotrochozoa</taxon>
        <taxon>Mollusca</taxon>
        <taxon>Bivalvia</taxon>
        <taxon>Autobranchia</taxon>
        <taxon>Heteroconchia</taxon>
        <taxon>Palaeoheterodonta</taxon>
        <taxon>Unionida</taxon>
        <taxon>Unionoidea</taxon>
        <taxon>Unionidae</taxon>
        <taxon>Unioninae</taxon>
        <taxon>Sinanodonta</taxon>
    </lineage>
</organism>
<dbReference type="Pfam" id="PF01529">
    <property type="entry name" value="DHHC"/>
    <property type="match status" value="1"/>
</dbReference>
<feature type="transmembrane region" description="Helical" evidence="10">
    <location>
        <begin position="166"/>
        <end position="189"/>
    </location>
</feature>
<proteinExistence type="inferred from homology"/>
<name>A0ABD3WBU2_SINWO</name>
<dbReference type="EMBL" id="JBJQND010000007">
    <property type="protein sequence ID" value="KAL3871374.1"/>
    <property type="molecule type" value="Genomic_DNA"/>
</dbReference>
<keyword evidence="13" id="KW-1185">Reference proteome</keyword>
<sequence>MLCKNCRCGVNVCVRLTHIALCIAVPATLLWKNSGLKRAVVNGEDPLYGISYFFVLIVSLVMYYTACLMDPGYVALTHEKKRNGIQAVSNQQEDTSSSEDEVEDELLNADCEKPLDKGRKDRFCDFCEIQQPMRSKHCEDCKRCVRKYDHHCPWLETCVGERNHKFFLIFLFTMSVVIIWTFCITLKALESKVEWNEWFKVNLLLFLDILVLIFGGFSVLGLCGFHSYLMLNGLTTWESVSREKITYLKYLDDDYNPFDEGYIRNVYYFMCFLKVRRWETIYSQKAKIKTSNGVV</sequence>
<comment type="caution">
    <text evidence="12">The sequence shown here is derived from an EMBL/GenBank/DDBJ whole genome shotgun (WGS) entry which is preliminary data.</text>
</comment>
<accession>A0ABD3WBU2</accession>
<evidence type="ECO:0000256" key="2">
    <source>
        <dbReference type="ARBA" id="ARBA00008574"/>
    </source>
</evidence>
<keyword evidence="5 10" id="KW-1133">Transmembrane helix</keyword>
<comment type="subcellular location">
    <subcellularLocation>
        <location evidence="1">Endomembrane system</location>
        <topology evidence="1">Multi-pass membrane protein</topology>
    </subcellularLocation>
</comment>
<keyword evidence="6 10" id="KW-0472">Membrane</keyword>
<dbReference type="GO" id="GO:0019706">
    <property type="term" value="F:protein-cysteine S-palmitoyltransferase activity"/>
    <property type="evidence" value="ECO:0007669"/>
    <property type="project" value="UniProtKB-EC"/>
</dbReference>
<dbReference type="InterPro" id="IPR039859">
    <property type="entry name" value="PFA4/ZDH16/20/ERF2-like"/>
</dbReference>
<evidence type="ECO:0000256" key="4">
    <source>
        <dbReference type="ARBA" id="ARBA00022692"/>
    </source>
</evidence>
<comment type="catalytic activity">
    <reaction evidence="10">
        <text>L-cysteinyl-[protein] + hexadecanoyl-CoA = S-hexadecanoyl-L-cysteinyl-[protein] + CoA</text>
        <dbReference type="Rhea" id="RHEA:36683"/>
        <dbReference type="Rhea" id="RHEA-COMP:10131"/>
        <dbReference type="Rhea" id="RHEA-COMP:11032"/>
        <dbReference type="ChEBI" id="CHEBI:29950"/>
        <dbReference type="ChEBI" id="CHEBI:57287"/>
        <dbReference type="ChEBI" id="CHEBI:57379"/>
        <dbReference type="ChEBI" id="CHEBI:74151"/>
        <dbReference type="EC" id="2.3.1.225"/>
    </reaction>
</comment>
<comment type="similarity">
    <text evidence="2 10">Belongs to the DHHC palmitoyltransferase family.</text>
</comment>
<feature type="transmembrane region" description="Helical" evidence="10">
    <location>
        <begin position="12"/>
        <end position="31"/>
    </location>
</feature>
<evidence type="ECO:0000256" key="6">
    <source>
        <dbReference type="ARBA" id="ARBA00023136"/>
    </source>
</evidence>
<dbReference type="InterPro" id="IPR001594">
    <property type="entry name" value="Palmitoyltrfase_DHHC"/>
</dbReference>
<dbReference type="Proteomes" id="UP001634394">
    <property type="component" value="Unassembled WGS sequence"/>
</dbReference>
<dbReference type="AlphaFoldDB" id="A0ABD3WBU2"/>
<evidence type="ECO:0000256" key="7">
    <source>
        <dbReference type="ARBA" id="ARBA00023139"/>
    </source>
</evidence>
<evidence type="ECO:0000256" key="8">
    <source>
        <dbReference type="ARBA" id="ARBA00023288"/>
    </source>
</evidence>
<feature type="transmembrane region" description="Helical" evidence="10">
    <location>
        <begin position="51"/>
        <end position="76"/>
    </location>
</feature>
<gene>
    <name evidence="12" type="ORF">ACJMK2_039379</name>
</gene>
<dbReference type="PANTHER" id="PTHR22883">
    <property type="entry name" value="ZINC FINGER DHHC DOMAIN CONTAINING PROTEIN"/>
    <property type="match status" value="1"/>
</dbReference>
<evidence type="ECO:0000256" key="5">
    <source>
        <dbReference type="ARBA" id="ARBA00022989"/>
    </source>
</evidence>
<comment type="domain">
    <text evidence="10">The DHHC domain is required for palmitoyltransferase activity.</text>
</comment>